<dbReference type="EMBL" id="GBRH01261511">
    <property type="protein sequence ID" value="JAD36384.1"/>
    <property type="molecule type" value="Transcribed_RNA"/>
</dbReference>
<accession>A0A0A8ZAD6</accession>
<reference evidence="1" key="2">
    <citation type="journal article" date="2015" name="Data Brief">
        <title>Shoot transcriptome of the giant reed, Arundo donax.</title>
        <authorList>
            <person name="Barrero R.A."/>
            <person name="Guerrero F.D."/>
            <person name="Moolhuijzen P."/>
            <person name="Goolsby J.A."/>
            <person name="Tidwell J."/>
            <person name="Bellgard S.E."/>
            <person name="Bellgard M.I."/>
        </authorList>
    </citation>
    <scope>NUCLEOTIDE SEQUENCE</scope>
    <source>
        <tissue evidence="1">Shoot tissue taken approximately 20 cm above the soil surface</tissue>
    </source>
</reference>
<evidence type="ECO:0000313" key="1">
    <source>
        <dbReference type="EMBL" id="JAD36384.1"/>
    </source>
</evidence>
<sequence length="38" mass="4296">MIGVLFLPPCMLSDSRSEQLRALNSRRCTFSELHSTAQ</sequence>
<name>A0A0A8ZAD6_ARUDO</name>
<dbReference type="AlphaFoldDB" id="A0A0A8ZAD6"/>
<protein>
    <submittedName>
        <fullName evidence="1">Uncharacterized protein</fullName>
    </submittedName>
</protein>
<organism evidence="1">
    <name type="scientific">Arundo donax</name>
    <name type="common">Giant reed</name>
    <name type="synonym">Donax arundinaceus</name>
    <dbReference type="NCBI Taxonomy" id="35708"/>
    <lineage>
        <taxon>Eukaryota</taxon>
        <taxon>Viridiplantae</taxon>
        <taxon>Streptophyta</taxon>
        <taxon>Embryophyta</taxon>
        <taxon>Tracheophyta</taxon>
        <taxon>Spermatophyta</taxon>
        <taxon>Magnoliopsida</taxon>
        <taxon>Liliopsida</taxon>
        <taxon>Poales</taxon>
        <taxon>Poaceae</taxon>
        <taxon>PACMAD clade</taxon>
        <taxon>Arundinoideae</taxon>
        <taxon>Arundineae</taxon>
        <taxon>Arundo</taxon>
    </lineage>
</organism>
<reference evidence="1" key="1">
    <citation type="submission" date="2014-09" db="EMBL/GenBank/DDBJ databases">
        <authorList>
            <person name="Magalhaes I.L.F."/>
            <person name="Oliveira U."/>
            <person name="Santos F.R."/>
            <person name="Vidigal T.H.D.A."/>
            <person name="Brescovit A.D."/>
            <person name="Santos A.J."/>
        </authorList>
    </citation>
    <scope>NUCLEOTIDE SEQUENCE</scope>
    <source>
        <tissue evidence="1">Shoot tissue taken approximately 20 cm above the soil surface</tissue>
    </source>
</reference>
<proteinExistence type="predicted"/>